<gene>
    <name evidence="1" type="ORF">AT268_32370</name>
</gene>
<protein>
    <submittedName>
        <fullName evidence="1">Uncharacterized protein</fullName>
    </submittedName>
</protein>
<sequence>MGIAFVSVFEEDGFAHIMISVEWSDKYMSKRAYSSPFTTVTVDLEGNVIEEKSKGLGIDSEGEQTFDSLSQVEEEQVFQYVRDNKILIQDAIQIGLHM</sequence>
<organism evidence="1 2">
    <name type="scientific">Bacillus cereus</name>
    <dbReference type="NCBI Taxonomy" id="1396"/>
    <lineage>
        <taxon>Bacteria</taxon>
        <taxon>Bacillati</taxon>
        <taxon>Bacillota</taxon>
        <taxon>Bacilli</taxon>
        <taxon>Bacillales</taxon>
        <taxon>Bacillaceae</taxon>
        <taxon>Bacillus</taxon>
        <taxon>Bacillus cereus group</taxon>
    </lineage>
</organism>
<accession>A0A9X0SPP5</accession>
<dbReference type="Proteomes" id="UP000075476">
    <property type="component" value="Unassembled WGS sequence"/>
</dbReference>
<reference evidence="1 2" key="1">
    <citation type="submission" date="2015-12" db="EMBL/GenBank/DDBJ databases">
        <title>Bacillus cereus Group isolate.</title>
        <authorList>
            <person name="Kovac J."/>
        </authorList>
    </citation>
    <scope>NUCLEOTIDE SEQUENCE [LARGE SCALE GENOMIC DNA]</scope>
    <source>
        <strain evidence="1 2">FSL K6-0073</strain>
    </source>
</reference>
<dbReference type="AlphaFoldDB" id="A0A9X0SPP5"/>
<evidence type="ECO:0000313" key="1">
    <source>
        <dbReference type="EMBL" id="KXY51500.1"/>
    </source>
</evidence>
<comment type="caution">
    <text evidence="1">The sequence shown here is derived from an EMBL/GenBank/DDBJ whole genome shotgun (WGS) entry which is preliminary data.</text>
</comment>
<evidence type="ECO:0000313" key="2">
    <source>
        <dbReference type="Proteomes" id="UP000075476"/>
    </source>
</evidence>
<name>A0A9X0SPP5_BACCE</name>
<dbReference type="EMBL" id="LOMO01000001">
    <property type="protein sequence ID" value="KXY51500.1"/>
    <property type="molecule type" value="Genomic_DNA"/>
</dbReference>
<proteinExistence type="predicted"/>